<dbReference type="SUPFAM" id="SSF49503">
    <property type="entry name" value="Cupredoxins"/>
    <property type="match status" value="1"/>
</dbReference>
<proteinExistence type="predicted"/>
<evidence type="ECO:0000313" key="1">
    <source>
        <dbReference type="EMBL" id="SNQ62103.1"/>
    </source>
</evidence>
<gene>
    <name evidence="1" type="ORF">MNV_590036</name>
</gene>
<dbReference type="EMBL" id="FZMP01000206">
    <property type="protein sequence ID" value="SNQ62103.1"/>
    <property type="molecule type" value="Genomic_DNA"/>
</dbReference>
<organism evidence="1 2">
    <name type="scientific">Candidatus Methanoperedens nitratireducens</name>
    <dbReference type="NCBI Taxonomy" id="1392998"/>
    <lineage>
        <taxon>Archaea</taxon>
        <taxon>Methanobacteriati</taxon>
        <taxon>Methanobacteriota</taxon>
        <taxon>Stenosarchaea group</taxon>
        <taxon>Methanomicrobia</taxon>
        <taxon>Methanosarcinales</taxon>
        <taxon>ANME-2 cluster</taxon>
        <taxon>Candidatus Methanoperedentaceae</taxon>
        <taxon>Candidatus Methanoperedens</taxon>
    </lineage>
</organism>
<keyword evidence="2" id="KW-1185">Reference proteome</keyword>
<dbReference type="Proteomes" id="UP000218615">
    <property type="component" value="Unassembled WGS sequence"/>
</dbReference>
<dbReference type="AlphaFoldDB" id="A0A284VSD6"/>
<evidence type="ECO:0000313" key="2">
    <source>
        <dbReference type="Proteomes" id="UP000218615"/>
    </source>
</evidence>
<dbReference type="InterPro" id="IPR008972">
    <property type="entry name" value="Cupredoxin"/>
</dbReference>
<accession>A0A284VSD6</accession>
<sequence length="115" mass="13201">MDPSAPDGFYTINYKACWHDGSCHDGYFQFIIDRTKAETYTDLRNKTEVTVRLSGIAFKPQNIRISRGTKVTWVNEDDVDNYVNTDAHTSHTYYPPQNSKALRKGDIFSLNLDNC</sequence>
<protein>
    <submittedName>
        <fullName evidence="1">Uncharacterized protein</fullName>
    </submittedName>
</protein>
<name>A0A284VSD6_9EURY</name>
<reference evidence="2" key="1">
    <citation type="submission" date="2017-06" db="EMBL/GenBank/DDBJ databases">
        <authorList>
            <person name="Cremers G."/>
        </authorList>
    </citation>
    <scope>NUCLEOTIDE SEQUENCE [LARGE SCALE GENOMIC DNA]</scope>
</reference>
<dbReference type="Gene3D" id="2.60.40.420">
    <property type="entry name" value="Cupredoxins - blue copper proteins"/>
    <property type="match status" value="1"/>
</dbReference>